<keyword evidence="4" id="KW-1185">Reference proteome</keyword>
<dbReference type="InterPro" id="IPR011053">
    <property type="entry name" value="Single_hybrid_motif"/>
</dbReference>
<comment type="pathway">
    <text evidence="1">Lipid metabolism; fatty acid biosynthesis.</text>
</comment>
<dbReference type="GO" id="GO:0003989">
    <property type="term" value="F:acetyl-CoA carboxylase activity"/>
    <property type="evidence" value="ECO:0007669"/>
    <property type="project" value="InterPro"/>
</dbReference>
<evidence type="ECO:0000259" key="2">
    <source>
        <dbReference type="Pfam" id="PF00364"/>
    </source>
</evidence>
<dbReference type="Gene3D" id="2.40.50.100">
    <property type="match status" value="1"/>
</dbReference>
<gene>
    <name evidence="3" type="ORF">I532_05445</name>
</gene>
<dbReference type="GO" id="GO:0006633">
    <property type="term" value="P:fatty acid biosynthetic process"/>
    <property type="evidence" value="ECO:0007669"/>
    <property type="project" value="UniProtKB-UniPathway"/>
</dbReference>
<feature type="domain" description="Lipoyl-binding" evidence="2">
    <location>
        <begin position="7"/>
        <end position="77"/>
    </location>
</feature>
<dbReference type="PRINTS" id="PR01071">
    <property type="entry name" value="ACOABIOTINCC"/>
</dbReference>
<dbReference type="OrthoDB" id="9811735at2"/>
<dbReference type="NCBIfam" id="NF005457">
    <property type="entry name" value="PRK07051.1"/>
    <property type="match status" value="1"/>
</dbReference>
<evidence type="ECO:0000256" key="1">
    <source>
        <dbReference type="RuleBase" id="RU364072"/>
    </source>
</evidence>
<name>M8E2C4_9BACL</name>
<proteinExistence type="predicted"/>
<dbReference type="CDD" id="cd06850">
    <property type="entry name" value="biotinyl_domain"/>
    <property type="match status" value="1"/>
</dbReference>
<keyword evidence="1" id="KW-0276">Fatty acid metabolism</keyword>
<dbReference type="InterPro" id="IPR000089">
    <property type="entry name" value="Biotin_lipoyl"/>
</dbReference>
<sequence length="84" mass="9297">MSDKKAILSPLPGVFYRKPSPELPDYAKEGDVIKAGEVVGLIEVMKNFYEIKAEEDVLIEQFVVENETIVDAGQELVLVKSQAS</sequence>
<dbReference type="AlphaFoldDB" id="M8E2C4"/>
<dbReference type="InterPro" id="IPR001249">
    <property type="entry name" value="AcCoA_biotinCC"/>
</dbReference>
<accession>M8E2C4</accession>
<dbReference type="Pfam" id="PF00364">
    <property type="entry name" value="Biotin_lipoyl"/>
    <property type="match status" value="1"/>
</dbReference>
<keyword evidence="1" id="KW-0444">Lipid biosynthesis</keyword>
<protein>
    <recommendedName>
        <fullName evidence="1">Biotin carboxyl carrier protein of acetyl-CoA carboxylase</fullName>
    </recommendedName>
</protein>
<dbReference type="UniPathway" id="UPA00094"/>
<organism evidence="3 4">
    <name type="scientific">Brevibacillus borstelensis AK1</name>
    <dbReference type="NCBI Taxonomy" id="1300222"/>
    <lineage>
        <taxon>Bacteria</taxon>
        <taxon>Bacillati</taxon>
        <taxon>Bacillota</taxon>
        <taxon>Bacilli</taxon>
        <taxon>Bacillales</taxon>
        <taxon>Paenibacillaceae</taxon>
        <taxon>Brevibacillus</taxon>
    </lineage>
</organism>
<keyword evidence="1" id="KW-0443">Lipid metabolism</keyword>
<dbReference type="EMBL" id="APBN01000002">
    <property type="protein sequence ID" value="EMT53431.1"/>
    <property type="molecule type" value="Genomic_DNA"/>
</dbReference>
<keyword evidence="1" id="KW-0092">Biotin</keyword>
<dbReference type="STRING" id="1300222.I532_05445"/>
<evidence type="ECO:0000313" key="4">
    <source>
        <dbReference type="Proteomes" id="UP000012081"/>
    </source>
</evidence>
<dbReference type="GO" id="GO:0009317">
    <property type="term" value="C:acetyl-CoA carboxylase complex"/>
    <property type="evidence" value="ECO:0007669"/>
    <property type="project" value="InterPro"/>
</dbReference>
<keyword evidence="1" id="KW-0275">Fatty acid biosynthesis</keyword>
<dbReference type="SUPFAM" id="SSF51230">
    <property type="entry name" value="Single hybrid motif"/>
    <property type="match status" value="1"/>
</dbReference>
<reference evidence="3 4" key="1">
    <citation type="submission" date="2013-03" db="EMBL/GenBank/DDBJ databases">
        <title>Assembly of a new bacterial strain Brevibacillus borstelensis AK1.</title>
        <authorList>
            <person name="Rajan I."/>
            <person name="PoliReddy D."/>
            <person name="Sugumar T."/>
            <person name="Rathinam K."/>
            <person name="Alqarawi S."/>
            <person name="Khalil A.B."/>
            <person name="Sivakumar N."/>
        </authorList>
    </citation>
    <scope>NUCLEOTIDE SEQUENCE [LARGE SCALE GENOMIC DNA]</scope>
    <source>
        <strain evidence="3 4">AK1</strain>
    </source>
</reference>
<dbReference type="RefSeq" id="WP_003386897.1">
    <property type="nucleotide sequence ID" value="NZ_APBN01000002.1"/>
</dbReference>
<dbReference type="Proteomes" id="UP000012081">
    <property type="component" value="Unassembled WGS sequence"/>
</dbReference>
<evidence type="ECO:0000313" key="3">
    <source>
        <dbReference type="EMBL" id="EMT53431.1"/>
    </source>
</evidence>
<comment type="function">
    <text evidence="1">This protein is a component of the acetyl coenzyme A carboxylase complex; first, biotin carboxylase catalyzes the carboxylation of the carrier protein and then the transcarboxylase transfers the carboxyl group to form malonyl-CoA.</text>
</comment>
<comment type="caution">
    <text evidence="3">The sequence shown here is derived from an EMBL/GenBank/DDBJ whole genome shotgun (WGS) entry which is preliminary data.</text>
</comment>
<dbReference type="PATRIC" id="fig|1300222.3.peg.1116"/>